<organism evidence="2 3">
    <name type="scientific">Candidatus Desulfobacillus denitrificans</name>
    <dbReference type="NCBI Taxonomy" id="2608985"/>
    <lineage>
        <taxon>Bacteria</taxon>
        <taxon>Pseudomonadati</taxon>
        <taxon>Pseudomonadota</taxon>
        <taxon>Betaproteobacteria</taxon>
        <taxon>Candidatus Desulfobacillus</taxon>
    </lineage>
</organism>
<dbReference type="InterPro" id="IPR000073">
    <property type="entry name" value="AB_hydrolase_1"/>
</dbReference>
<sequence>MSESRFGGIEVISRQPQGRPKGAPLLFLHGAYAAAWCWDEHFLPYFTERGYTSHALSFSGHGASSGREHLDSFGLDQYVRDVAAVAEQLPVPPVLVGHSMGGMVAQKYLEKHEAAGVVLLSSVPPQGLWAAALGLAFQKPGLMGDLNRLLGGGRAALDTLRTAMFAQPVDGADLARWYKRMQPESHRAIWDMTLFNLPLKSRMNIPPLLVLGAEHDSLIPASQVEMTARHYGVEAEIFEDMGHGLMLEQGWEQVAARILGWLGGQGL</sequence>
<protein>
    <submittedName>
        <fullName evidence="2">Alpha/beta hydrolase</fullName>
    </submittedName>
</protein>
<dbReference type="Pfam" id="PF12697">
    <property type="entry name" value="Abhydrolase_6"/>
    <property type="match status" value="1"/>
</dbReference>
<evidence type="ECO:0000313" key="2">
    <source>
        <dbReference type="EMBL" id="BBO22327.1"/>
    </source>
</evidence>
<accession>A0A809S1A7</accession>
<reference evidence="2" key="1">
    <citation type="journal article" name="DNA Res.">
        <title>The physiological potential of anammox bacteria as revealed by their core genome structure.</title>
        <authorList>
            <person name="Okubo T."/>
            <person name="Toyoda A."/>
            <person name="Fukuhara K."/>
            <person name="Uchiyama I."/>
            <person name="Harigaya Y."/>
            <person name="Kuroiwa M."/>
            <person name="Suzuki T."/>
            <person name="Murakami Y."/>
            <person name="Suwa Y."/>
            <person name="Takami H."/>
        </authorList>
    </citation>
    <scope>NUCLEOTIDE SEQUENCE</scope>
    <source>
        <strain evidence="2">317325-3</strain>
    </source>
</reference>
<keyword evidence="2" id="KW-0378">Hydrolase</keyword>
<proteinExistence type="predicted"/>
<gene>
    <name evidence="2" type="ORF">DSYM_30260</name>
</gene>
<dbReference type="SUPFAM" id="SSF53474">
    <property type="entry name" value="alpha/beta-Hydrolases"/>
    <property type="match status" value="1"/>
</dbReference>
<dbReference type="GO" id="GO:0016787">
    <property type="term" value="F:hydrolase activity"/>
    <property type="evidence" value="ECO:0007669"/>
    <property type="project" value="UniProtKB-KW"/>
</dbReference>
<dbReference type="PANTHER" id="PTHR43194">
    <property type="entry name" value="HYDROLASE ALPHA/BETA FOLD FAMILY"/>
    <property type="match status" value="1"/>
</dbReference>
<dbReference type="Proteomes" id="UP000662914">
    <property type="component" value="Chromosome"/>
</dbReference>
<dbReference type="PANTHER" id="PTHR43194:SF2">
    <property type="entry name" value="PEROXISOMAL MEMBRANE PROTEIN LPX1"/>
    <property type="match status" value="1"/>
</dbReference>
<dbReference type="AlphaFoldDB" id="A0A809S1A7"/>
<evidence type="ECO:0000313" key="3">
    <source>
        <dbReference type="Proteomes" id="UP000662914"/>
    </source>
</evidence>
<dbReference type="InterPro" id="IPR050228">
    <property type="entry name" value="Carboxylesterase_BioH"/>
</dbReference>
<dbReference type="KEGG" id="ddz:DSYM_30260"/>
<name>A0A809S1A7_9PROT</name>
<dbReference type="EMBL" id="AP021857">
    <property type="protein sequence ID" value="BBO22327.1"/>
    <property type="molecule type" value="Genomic_DNA"/>
</dbReference>
<dbReference type="InterPro" id="IPR029058">
    <property type="entry name" value="AB_hydrolase_fold"/>
</dbReference>
<feature type="domain" description="AB hydrolase-1" evidence="1">
    <location>
        <begin position="25"/>
        <end position="256"/>
    </location>
</feature>
<dbReference type="Gene3D" id="3.40.50.1820">
    <property type="entry name" value="alpha/beta hydrolase"/>
    <property type="match status" value="1"/>
</dbReference>
<evidence type="ECO:0000259" key="1">
    <source>
        <dbReference type="Pfam" id="PF12697"/>
    </source>
</evidence>